<evidence type="ECO:0000313" key="1">
    <source>
        <dbReference type="EMBL" id="OEU39496.1"/>
    </source>
</evidence>
<name>A0A1E7G3F2_LACLC</name>
<evidence type="ECO:0000313" key="2">
    <source>
        <dbReference type="Proteomes" id="UP000176236"/>
    </source>
</evidence>
<comment type="caution">
    <text evidence="1">The sequence shown here is derived from an EMBL/GenBank/DDBJ whole genome shotgun (WGS) entry which is preliminary data.</text>
</comment>
<organism evidence="1 2">
    <name type="scientific">Lactococcus cremoris subsp. cremoris IBB477</name>
    <dbReference type="NCBI Taxonomy" id="1449093"/>
    <lineage>
        <taxon>Bacteria</taxon>
        <taxon>Bacillati</taxon>
        <taxon>Bacillota</taxon>
        <taxon>Bacilli</taxon>
        <taxon>Lactobacillales</taxon>
        <taxon>Streptococcaceae</taxon>
        <taxon>Lactococcus</taxon>
        <taxon>Lactococcus cremoris subsp. cremoris</taxon>
    </lineage>
</organism>
<gene>
    <name evidence="1" type="ORF">AJ89_07385</name>
</gene>
<reference evidence="1 2" key="1">
    <citation type="journal article" date="2016" name="Appl. Microbiol. Biotechnol.">
        <title>Adhesion of the genome-sequenced Lactococcus lactis subsp. cremoris IBB477 strain is mediated by specific molecular determinants.</title>
        <authorList>
            <person name="Radziwill-Bienkowska J.M."/>
            <person name="Le D.T."/>
            <person name="Szczesny P."/>
            <person name="Duviau M.P."/>
            <person name="Aleksandrzak-Piekarczyk T."/>
            <person name="Loubiere P."/>
            <person name="Mercier-Bonin M."/>
            <person name="Bardowski J.K."/>
            <person name="Kowalczyk M."/>
        </authorList>
    </citation>
    <scope>NUCLEOTIDE SEQUENCE [LARGE SCALE GENOMIC DNA]</scope>
    <source>
        <strain evidence="1 2">IBB477</strain>
    </source>
</reference>
<protein>
    <submittedName>
        <fullName evidence="1">Uncharacterized protein</fullName>
    </submittedName>
</protein>
<dbReference type="EMBL" id="JMMZ01000022">
    <property type="protein sequence ID" value="OEU39496.1"/>
    <property type="molecule type" value="Genomic_DNA"/>
</dbReference>
<proteinExistence type="predicted"/>
<sequence>MNENNITNHASIKEITLKEMENVKKRELEAFVLHERLRLESKCGSNTHTSALNRTIAAIKSLYNYLCEQTEDDNGNTYMTRNVSRLIHIRKKSETLHYRAAQLEGKLFLGDETKAFLEFVEQD</sequence>
<accession>A0A1E7G3F2</accession>
<dbReference type="AlphaFoldDB" id="A0A1E7G3F2"/>
<dbReference type="Proteomes" id="UP000176236">
    <property type="component" value="Chromosome"/>
</dbReference>